<dbReference type="InterPro" id="IPR011006">
    <property type="entry name" value="CheY-like_superfamily"/>
</dbReference>
<gene>
    <name evidence="6" type="ORF">FKV23_04875</name>
</gene>
<evidence type="ECO:0000259" key="5">
    <source>
        <dbReference type="PROSITE" id="PS50930"/>
    </source>
</evidence>
<keyword evidence="7" id="KW-1185">Reference proteome</keyword>
<keyword evidence="1" id="KW-0902">Two-component regulatory system</keyword>
<dbReference type="OrthoDB" id="236568at2"/>
<feature type="domain" description="HTH LytTR-type" evidence="5">
    <location>
        <begin position="139"/>
        <end position="243"/>
    </location>
</feature>
<dbReference type="PANTHER" id="PTHR48111:SF69">
    <property type="entry name" value="RESPONSE REGULATOR RECEIVER"/>
    <property type="match status" value="1"/>
</dbReference>
<evidence type="ECO:0000313" key="6">
    <source>
        <dbReference type="EMBL" id="QDH69498.1"/>
    </source>
</evidence>
<dbReference type="PROSITE" id="PS50930">
    <property type="entry name" value="HTH_LYTTR"/>
    <property type="match status" value="1"/>
</dbReference>
<dbReference type="Gene3D" id="3.40.50.2300">
    <property type="match status" value="1"/>
</dbReference>
<dbReference type="InterPro" id="IPR001789">
    <property type="entry name" value="Sig_transdc_resp-reg_receiver"/>
</dbReference>
<dbReference type="AlphaFoldDB" id="A0A514BQ28"/>
<evidence type="ECO:0000259" key="4">
    <source>
        <dbReference type="PROSITE" id="PS50110"/>
    </source>
</evidence>
<evidence type="ECO:0000313" key="7">
    <source>
        <dbReference type="Proteomes" id="UP000317199"/>
    </source>
</evidence>
<dbReference type="PROSITE" id="PS50110">
    <property type="entry name" value="RESPONSE_REGULATORY"/>
    <property type="match status" value="1"/>
</dbReference>
<feature type="modified residue" description="4-aspartylphosphate" evidence="3">
    <location>
        <position position="56"/>
    </location>
</feature>
<dbReference type="GO" id="GO:0032993">
    <property type="term" value="C:protein-DNA complex"/>
    <property type="evidence" value="ECO:0007669"/>
    <property type="project" value="TreeGrafter"/>
</dbReference>
<sequence length="243" mass="27213">MNRLRALLADDEVMSRTRLRRLLGNQQDVEIVDESVDGEAALASIRRLQPDVVFLDIRMPGLSGFGVLDTLSPSQRPYVVFVTAHADHALRAFDIGAVDYLLKPYSIERLQASLTRVRARRDAVGMPVPEIAEGYARRLAVPLGPRLQLVDVAAIDCILACANYVELCVGERRHLLRETMASLERRLDPRHFVRVHRSRIVRIDAVRDVEPLGDGRCLLRLCNGMRVPGSNGYRTRVQSALGL</sequence>
<dbReference type="GO" id="GO:0000976">
    <property type="term" value="F:transcription cis-regulatory region binding"/>
    <property type="evidence" value="ECO:0007669"/>
    <property type="project" value="TreeGrafter"/>
</dbReference>
<dbReference type="Pfam" id="PF04397">
    <property type="entry name" value="LytTR"/>
    <property type="match status" value="1"/>
</dbReference>
<dbReference type="Pfam" id="PF00072">
    <property type="entry name" value="Response_reg"/>
    <property type="match status" value="1"/>
</dbReference>
<dbReference type="InterPro" id="IPR039420">
    <property type="entry name" value="WalR-like"/>
</dbReference>
<keyword evidence="3" id="KW-0597">Phosphoprotein</keyword>
<dbReference type="KEGG" id="lyj:FKV23_04875"/>
<dbReference type="EMBL" id="CP041242">
    <property type="protein sequence ID" value="QDH69498.1"/>
    <property type="molecule type" value="Genomic_DNA"/>
</dbReference>
<reference evidence="6 7" key="1">
    <citation type="submission" date="2019-06" db="EMBL/GenBank/DDBJ databases">
        <title>Lysobacter alkalisoli sp. nov. isolated from saline-alkali soil.</title>
        <authorList>
            <person name="Sun J.-Q."/>
            <person name="Xu L."/>
        </authorList>
    </citation>
    <scope>NUCLEOTIDE SEQUENCE [LARGE SCALE GENOMIC DNA]</scope>
    <source>
        <strain evidence="6 7">SJ-36</strain>
    </source>
</reference>
<protein>
    <submittedName>
        <fullName evidence="6">Response regulator transcription factor</fullName>
    </submittedName>
</protein>
<accession>A0A514BQ28</accession>
<evidence type="ECO:0000256" key="2">
    <source>
        <dbReference type="ARBA" id="ARBA00023125"/>
    </source>
</evidence>
<proteinExistence type="predicted"/>
<keyword evidence="2" id="KW-0238">DNA-binding</keyword>
<dbReference type="Gene3D" id="2.40.50.1020">
    <property type="entry name" value="LytTr DNA-binding domain"/>
    <property type="match status" value="1"/>
</dbReference>
<dbReference type="PANTHER" id="PTHR48111">
    <property type="entry name" value="REGULATOR OF RPOS"/>
    <property type="match status" value="1"/>
</dbReference>
<feature type="domain" description="Response regulatory" evidence="4">
    <location>
        <begin position="5"/>
        <end position="118"/>
    </location>
</feature>
<dbReference type="GO" id="GO:0005829">
    <property type="term" value="C:cytosol"/>
    <property type="evidence" value="ECO:0007669"/>
    <property type="project" value="TreeGrafter"/>
</dbReference>
<dbReference type="InterPro" id="IPR007492">
    <property type="entry name" value="LytTR_DNA-bd_dom"/>
</dbReference>
<name>A0A514BQ28_9GAMM</name>
<dbReference type="SMART" id="SM00448">
    <property type="entry name" value="REC"/>
    <property type="match status" value="1"/>
</dbReference>
<organism evidence="6 7">
    <name type="scientific">Marilutibacter alkalisoli</name>
    <dbReference type="NCBI Taxonomy" id="2591633"/>
    <lineage>
        <taxon>Bacteria</taxon>
        <taxon>Pseudomonadati</taxon>
        <taxon>Pseudomonadota</taxon>
        <taxon>Gammaproteobacteria</taxon>
        <taxon>Lysobacterales</taxon>
        <taxon>Lysobacteraceae</taxon>
        <taxon>Marilutibacter</taxon>
    </lineage>
</organism>
<dbReference type="GO" id="GO:0006355">
    <property type="term" value="P:regulation of DNA-templated transcription"/>
    <property type="evidence" value="ECO:0007669"/>
    <property type="project" value="TreeGrafter"/>
</dbReference>
<dbReference type="SUPFAM" id="SSF52172">
    <property type="entry name" value="CheY-like"/>
    <property type="match status" value="1"/>
</dbReference>
<dbReference type="GO" id="GO:0000156">
    <property type="term" value="F:phosphorelay response regulator activity"/>
    <property type="evidence" value="ECO:0007669"/>
    <property type="project" value="TreeGrafter"/>
</dbReference>
<dbReference type="SMART" id="SM00850">
    <property type="entry name" value="LytTR"/>
    <property type="match status" value="1"/>
</dbReference>
<evidence type="ECO:0000256" key="1">
    <source>
        <dbReference type="ARBA" id="ARBA00023012"/>
    </source>
</evidence>
<dbReference type="RefSeq" id="WP_141622839.1">
    <property type="nucleotide sequence ID" value="NZ_CP041242.1"/>
</dbReference>
<dbReference type="Proteomes" id="UP000317199">
    <property type="component" value="Chromosome"/>
</dbReference>
<evidence type="ECO:0000256" key="3">
    <source>
        <dbReference type="PROSITE-ProRule" id="PRU00169"/>
    </source>
</evidence>